<keyword evidence="3" id="KW-1185">Reference proteome</keyword>
<accession>A0A9N9HAT6</accession>
<name>A0A9N9HAT6_9GLOM</name>
<dbReference type="EMBL" id="CAJVPI010004254">
    <property type="protein sequence ID" value="CAG8666244.1"/>
    <property type="molecule type" value="Genomic_DNA"/>
</dbReference>
<feature type="non-terminal residue" evidence="2">
    <location>
        <position position="65"/>
    </location>
</feature>
<feature type="non-terminal residue" evidence="2">
    <location>
        <position position="1"/>
    </location>
</feature>
<evidence type="ECO:0000313" key="3">
    <source>
        <dbReference type="Proteomes" id="UP000789739"/>
    </source>
</evidence>
<feature type="region of interest" description="Disordered" evidence="1">
    <location>
        <begin position="1"/>
        <end position="25"/>
    </location>
</feature>
<sequence length="65" mass="7464">DLAKKRKADEDELLDAEREREPRKQRLTEALETVSDQINQAPGPSSLALRKTFSKEQQALNFLCH</sequence>
<dbReference type="Proteomes" id="UP000789739">
    <property type="component" value="Unassembled WGS sequence"/>
</dbReference>
<evidence type="ECO:0000256" key="1">
    <source>
        <dbReference type="SAM" id="MobiDB-lite"/>
    </source>
</evidence>
<proteinExistence type="predicted"/>
<gene>
    <name evidence="2" type="ORF">PBRASI_LOCUS11060</name>
</gene>
<organism evidence="2 3">
    <name type="scientific">Paraglomus brasilianum</name>
    <dbReference type="NCBI Taxonomy" id="144538"/>
    <lineage>
        <taxon>Eukaryota</taxon>
        <taxon>Fungi</taxon>
        <taxon>Fungi incertae sedis</taxon>
        <taxon>Mucoromycota</taxon>
        <taxon>Glomeromycotina</taxon>
        <taxon>Glomeromycetes</taxon>
        <taxon>Paraglomerales</taxon>
        <taxon>Paraglomeraceae</taxon>
        <taxon>Paraglomus</taxon>
    </lineage>
</organism>
<comment type="caution">
    <text evidence="2">The sequence shown here is derived from an EMBL/GenBank/DDBJ whole genome shotgun (WGS) entry which is preliminary data.</text>
</comment>
<protein>
    <submittedName>
        <fullName evidence="2">7211_t:CDS:1</fullName>
    </submittedName>
</protein>
<dbReference type="AlphaFoldDB" id="A0A9N9HAT6"/>
<evidence type="ECO:0000313" key="2">
    <source>
        <dbReference type="EMBL" id="CAG8666244.1"/>
    </source>
</evidence>
<reference evidence="2" key="1">
    <citation type="submission" date="2021-06" db="EMBL/GenBank/DDBJ databases">
        <authorList>
            <person name="Kallberg Y."/>
            <person name="Tangrot J."/>
            <person name="Rosling A."/>
        </authorList>
    </citation>
    <scope>NUCLEOTIDE SEQUENCE</scope>
    <source>
        <strain evidence="2">BR232B</strain>
    </source>
</reference>